<feature type="transmembrane region" description="Helical" evidence="3">
    <location>
        <begin position="121"/>
        <end position="140"/>
    </location>
</feature>
<sequence length="304" mass="33289">METLLKLYGELLPVMAFIPAGYLISKKFNFNSDYISKPLINVLLPLLVFTNMLDAEPSKLIVLPILTFLLALGMNFAARLVQNNLASETEPLLLRSSFSFFNIAFFGIPTVTALFGEDKVTVLICIYLGSALYGDTIGYFQVAKTKYPAGKAFREMLSIPFLYVFVAGIIAKVAGLETPDVVKPALDVVSFAVSAAGMMIVGFQLADVDFKHIKVSYFCKLLGFRTFAAAVILLVIAFAASFLAKDLEEEDYKMLALVPLFPVAANVTVFAAFLKADEEQSSILVFLSMLLSVVLVSIATFFLQ</sequence>
<feature type="transmembrane region" description="Helical" evidence="3">
    <location>
        <begin position="222"/>
        <end position="244"/>
    </location>
</feature>
<feature type="transmembrane region" description="Helical" evidence="3">
    <location>
        <begin position="283"/>
        <end position="303"/>
    </location>
</feature>
<evidence type="ECO:0000256" key="3">
    <source>
        <dbReference type="SAM" id="Phobius"/>
    </source>
</evidence>
<protein>
    <recommendedName>
        <fullName evidence="6">Permease</fullName>
    </recommendedName>
</protein>
<feature type="transmembrane region" description="Helical" evidence="3">
    <location>
        <begin position="191"/>
        <end position="210"/>
    </location>
</feature>
<feature type="transmembrane region" description="Helical" evidence="3">
    <location>
        <begin position="152"/>
        <end position="171"/>
    </location>
</feature>
<proteinExistence type="predicted"/>
<dbReference type="PANTHER" id="PTHR36838">
    <property type="entry name" value="AUXIN EFFLUX CARRIER FAMILY PROTEIN"/>
    <property type="match status" value="1"/>
</dbReference>
<keyword evidence="5" id="KW-1185">Reference proteome</keyword>
<dbReference type="PANTHER" id="PTHR36838:SF1">
    <property type="entry name" value="SLR1864 PROTEIN"/>
    <property type="match status" value="1"/>
</dbReference>
<accession>A0A1T5E9A4</accession>
<organism evidence="4 5">
    <name type="scientific">Dyadobacter psychrophilus</name>
    <dbReference type="NCBI Taxonomy" id="651661"/>
    <lineage>
        <taxon>Bacteria</taxon>
        <taxon>Pseudomonadati</taxon>
        <taxon>Bacteroidota</taxon>
        <taxon>Cytophagia</taxon>
        <taxon>Cytophagales</taxon>
        <taxon>Spirosomataceae</taxon>
        <taxon>Dyadobacter</taxon>
    </lineage>
</organism>
<dbReference type="AlphaFoldDB" id="A0A1T5E9A4"/>
<evidence type="ECO:0000256" key="1">
    <source>
        <dbReference type="ARBA" id="ARBA00004127"/>
    </source>
</evidence>
<evidence type="ECO:0000313" key="4">
    <source>
        <dbReference type="EMBL" id="SKB80345.1"/>
    </source>
</evidence>
<dbReference type="InterPro" id="IPR038770">
    <property type="entry name" value="Na+/solute_symporter_sf"/>
</dbReference>
<dbReference type="STRING" id="651661.SAMN05660293_02234"/>
<keyword evidence="2" id="KW-0813">Transport</keyword>
<feature type="transmembrane region" description="Helical" evidence="3">
    <location>
        <begin position="61"/>
        <end position="81"/>
    </location>
</feature>
<feature type="transmembrane region" description="Helical" evidence="3">
    <location>
        <begin position="93"/>
        <end position="115"/>
    </location>
</feature>
<feature type="transmembrane region" description="Helical" evidence="3">
    <location>
        <begin position="256"/>
        <end position="276"/>
    </location>
</feature>
<evidence type="ECO:0000256" key="2">
    <source>
        <dbReference type="ARBA" id="ARBA00022448"/>
    </source>
</evidence>
<dbReference type="OrthoDB" id="9810457at2"/>
<dbReference type="RefSeq" id="WP_082214726.1">
    <property type="nucleotide sequence ID" value="NZ_FUZA01000002.1"/>
</dbReference>
<reference evidence="5" key="1">
    <citation type="submission" date="2017-02" db="EMBL/GenBank/DDBJ databases">
        <authorList>
            <person name="Varghese N."/>
            <person name="Submissions S."/>
        </authorList>
    </citation>
    <scope>NUCLEOTIDE SEQUENCE [LARGE SCALE GENOMIC DNA]</scope>
    <source>
        <strain evidence="5">DSM 22270</strain>
    </source>
</reference>
<gene>
    <name evidence="4" type="ORF">SAMN05660293_02234</name>
</gene>
<dbReference type="GO" id="GO:0012505">
    <property type="term" value="C:endomembrane system"/>
    <property type="evidence" value="ECO:0007669"/>
    <property type="project" value="UniProtKB-SubCell"/>
</dbReference>
<dbReference type="Gene3D" id="1.20.1530.20">
    <property type="match status" value="1"/>
</dbReference>
<keyword evidence="3" id="KW-0812">Transmembrane</keyword>
<dbReference type="Proteomes" id="UP000190897">
    <property type="component" value="Unassembled WGS sequence"/>
</dbReference>
<keyword evidence="3" id="KW-1133">Transmembrane helix</keyword>
<keyword evidence="3" id="KW-0472">Membrane</keyword>
<comment type="subcellular location">
    <subcellularLocation>
        <location evidence="1">Endomembrane system</location>
        <topology evidence="1">Multi-pass membrane protein</topology>
    </subcellularLocation>
</comment>
<dbReference type="EMBL" id="FUZA01000002">
    <property type="protein sequence ID" value="SKB80345.1"/>
    <property type="molecule type" value="Genomic_DNA"/>
</dbReference>
<name>A0A1T5E9A4_9BACT</name>
<evidence type="ECO:0008006" key="6">
    <source>
        <dbReference type="Google" id="ProtNLM"/>
    </source>
</evidence>
<feature type="transmembrane region" description="Helical" evidence="3">
    <location>
        <begin position="7"/>
        <end position="24"/>
    </location>
</feature>
<evidence type="ECO:0000313" key="5">
    <source>
        <dbReference type="Proteomes" id="UP000190897"/>
    </source>
</evidence>